<organism evidence="2 3">
    <name type="scientific">Eimeria tenella</name>
    <name type="common">Coccidian parasite</name>
    <dbReference type="NCBI Taxonomy" id="5802"/>
    <lineage>
        <taxon>Eukaryota</taxon>
        <taxon>Sar</taxon>
        <taxon>Alveolata</taxon>
        <taxon>Apicomplexa</taxon>
        <taxon>Conoidasida</taxon>
        <taxon>Coccidia</taxon>
        <taxon>Eucoccidiorida</taxon>
        <taxon>Eimeriorina</taxon>
        <taxon>Eimeriidae</taxon>
        <taxon>Eimeria</taxon>
    </lineage>
</organism>
<reference evidence="2" key="1">
    <citation type="submission" date="2013-10" db="EMBL/GenBank/DDBJ databases">
        <title>Genomic analysis of the causative agents of coccidiosis in chickens.</title>
        <authorList>
            <person name="Reid A.J."/>
            <person name="Blake D."/>
            <person name="Billington K."/>
            <person name="Browne H."/>
            <person name="Dunn M."/>
            <person name="Hung S."/>
            <person name="Kawahara F."/>
            <person name="Miranda-Saavedra D."/>
            <person name="Mourier T."/>
            <person name="Nagra H."/>
            <person name="Otto T.D."/>
            <person name="Rawlings N."/>
            <person name="Sanchez A."/>
            <person name="Sanders M."/>
            <person name="Subramaniam C."/>
            <person name="Tay Y."/>
            <person name="Dear P."/>
            <person name="Doerig C."/>
            <person name="Gruber A."/>
            <person name="Parkinson J."/>
            <person name="Shirley M."/>
            <person name="Wan K.L."/>
            <person name="Berriman M."/>
            <person name="Tomley F."/>
            <person name="Pain A."/>
        </authorList>
    </citation>
    <scope>NUCLEOTIDE SEQUENCE [LARGE SCALE GENOMIC DNA]</scope>
    <source>
        <strain evidence="2">Houghton</strain>
    </source>
</reference>
<name>U6KPB9_EIMTE</name>
<keyword evidence="3" id="KW-1185">Reference proteome</keyword>
<dbReference type="VEuPathDB" id="ToxoDB:ETH2_1568200"/>
<evidence type="ECO:0000256" key="1">
    <source>
        <dbReference type="SAM" id="MobiDB-lite"/>
    </source>
</evidence>
<dbReference type="EMBL" id="HG674763">
    <property type="protein sequence ID" value="CDJ39927.1"/>
    <property type="molecule type" value="Genomic_DNA"/>
</dbReference>
<dbReference type="RefSeq" id="XP_013230680.1">
    <property type="nucleotide sequence ID" value="XM_013375226.1"/>
</dbReference>
<accession>U6KPB9</accession>
<proteinExistence type="predicted"/>
<feature type="compositionally biased region" description="Polar residues" evidence="1">
    <location>
        <begin position="57"/>
        <end position="67"/>
    </location>
</feature>
<dbReference type="GeneID" id="25254007"/>
<dbReference type="VEuPathDB" id="ToxoDB:ETH_00024475"/>
<dbReference type="AlphaFoldDB" id="U6KPB9"/>
<dbReference type="OMA" id="LYMSAHA"/>
<feature type="compositionally biased region" description="Polar residues" evidence="1">
    <location>
        <begin position="95"/>
        <end position="108"/>
    </location>
</feature>
<feature type="compositionally biased region" description="Basic and acidic residues" evidence="1">
    <location>
        <begin position="251"/>
        <end position="260"/>
    </location>
</feature>
<dbReference type="OrthoDB" id="346917at2759"/>
<feature type="compositionally biased region" description="Polar residues" evidence="1">
    <location>
        <begin position="298"/>
        <end position="314"/>
    </location>
</feature>
<sequence length="559" mass="59165">MMNGPVHEVALPAGAAVLPAISPAVEAVEAAAARGKPPRLHSPWESAVDVAASTCVSGSEGSVPFSSQQQQEQQQKLQLEAQSPVHFTEEPERLTTPSSDDTAPENNEQQQQQQQQHPTHMQEQNGLALHVIAIDRPQGTQQSNGGDSNDGCRACPAQPSSDATSSVAVQQLQRGSSGSSCCSSASIGGELRGLISALASADSAAGSGDLRQLLQQLLAERDLYKAAFGAAKEELKDLECRQQQLTQALQHSEHARRQERMQLQLASAAAADQAPLEAAGTQDVSPQWNNNSSSSSSGQQPADSNGVPASSTCSSAEGPYNWLHQLHACVASGTYPRPDLLQKSVEQQQQLIRLAEGLQQERESYVEAVACLHSQLREAREDVSLYMSAHATHAADLTAESDEALRAADLWLQNSLRVSTKCKFWGLGTVLHSQEAAAASAAEASTTLAAVRACSSDIQPDTYAAAAAAALANAAEPMPGVSVALAAAASVFSVQDDIEGDEEGSAGAVTVGPGVPSVATAELERLWWGQTGNALVERQQLRSQNRRRERNNRVLWFLE</sequence>
<dbReference type="Proteomes" id="UP000030747">
    <property type="component" value="Unassembled WGS sequence"/>
</dbReference>
<reference evidence="2" key="2">
    <citation type="submission" date="2013-10" db="EMBL/GenBank/DDBJ databases">
        <authorList>
            <person name="Aslett M."/>
        </authorList>
    </citation>
    <scope>NUCLEOTIDE SEQUENCE [LARGE SCALE GENOMIC DNA]</scope>
    <source>
        <strain evidence="2">Houghton</strain>
    </source>
</reference>
<feature type="region of interest" description="Disordered" evidence="1">
    <location>
        <begin position="57"/>
        <end position="122"/>
    </location>
</feature>
<feature type="region of interest" description="Disordered" evidence="1">
    <location>
        <begin position="138"/>
        <end position="170"/>
    </location>
</feature>
<feature type="compositionally biased region" description="Polar residues" evidence="1">
    <location>
        <begin position="158"/>
        <end position="170"/>
    </location>
</feature>
<feature type="region of interest" description="Disordered" evidence="1">
    <location>
        <begin position="250"/>
        <end position="314"/>
    </location>
</feature>
<evidence type="ECO:0000313" key="3">
    <source>
        <dbReference type="Proteomes" id="UP000030747"/>
    </source>
</evidence>
<feature type="compositionally biased region" description="Polar residues" evidence="1">
    <location>
        <begin position="138"/>
        <end position="147"/>
    </location>
</feature>
<feature type="compositionally biased region" description="Low complexity" evidence="1">
    <location>
        <begin position="262"/>
        <end position="279"/>
    </location>
</feature>
<feature type="compositionally biased region" description="Low complexity" evidence="1">
    <location>
        <begin position="68"/>
        <end position="82"/>
    </location>
</feature>
<protein>
    <submittedName>
        <fullName evidence="2">Uncharacterized protein</fullName>
    </submittedName>
</protein>
<evidence type="ECO:0000313" key="2">
    <source>
        <dbReference type="EMBL" id="CDJ39927.1"/>
    </source>
</evidence>
<gene>
    <name evidence="2" type="ORF">ETH_00024475</name>
</gene>